<feature type="compositionally biased region" description="Basic residues" evidence="1">
    <location>
        <begin position="266"/>
        <end position="277"/>
    </location>
</feature>
<protein>
    <recommendedName>
        <fullName evidence="2">G-patch domain-containing protein</fullName>
    </recommendedName>
</protein>
<feature type="region of interest" description="Disordered" evidence="1">
    <location>
        <begin position="1"/>
        <end position="24"/>
    </location>
</feature>
<proteinExistence type="predicted"/>
<reference evidence="3" key="1">
    <citation type="journal article" date="2020" name="Stud. Mycol.">
        <title>101 Dothideomycetes genomes: a test case for predicting lifestyles and emergence of pathogens.</title>
        <authorList>
            <person name="Haridas S."/>
            <person name="Albert R."/>
            <person name="Binder M."/>
            <person name="Bloem J."/>
            <person name="Labutti K."/>
            <person name="Salamov A."/>
            <person name="Andreopoulos B."/>
            <person name="Baker S."/>
            <person name="Barry K."/>
            <person name="Bills G."/>
            <person name="Bluhm B."/>
            <person name="Cannon C."/>
            <person name="Castanera R."/>
            <person name="Culley D."/>
            <person name="Daum C."/>
            <person name="Ezra D."/>
            <person name="Gonzalez J."/>
            <person name="Henrissat B."/>
            <person name="Kuo A."/>
            <person name="Liang C."/>
            <person name="Lipzen A."/>
            <person name="Lutzoni F."/>
            <person name="Magnuson J."/>
            <person name="Mondo S."/>
            <person name="Nolan M."/>
            <person name="Ohm R."/>
            <person name="Pangilinan J."/>
            <person name="Park H.-J."/>
            <person name="Ramirez L."/>
            <person name="Alfaro M."/>
            <person name="Sun H."/>
            <person name="Tritt A."/>
            <person name="Yoshinaga Y."/>
            <person name="Zwiers L.-H."/>
            <person name="Turgeon B."/>
            <person name="Goodwin S."/>
            <person name="Spatafora J."/>
            <person name="Crous P."/>
            <person name="Grigoriev I."/>
        </authorList>
    </citation>
    <scope>NUCLEOTIDE SEQUENCE</scope>
    <source>
        <strain evidence="3">CBS 116005</strain>
    </source>
</reference>
<name>A0A6G1L8K1_9PEZI</name>
<feature type="compositionally biased region" description="Polar residues" evidence="1">
    <location>
        <begin position="13"/>
        <end position="24"/>
    </location>
</feature>
<dbReference type="OrthoDB" id="29523at2759"/>
<evidence type="ECO:0000313" key="3">
    <source>
        <dbReference type="EMBL" id="KAF2769261.1"/>
    </source>
</evidence>
<evidence type="ECO:0000256" key="1">
    <source>
        <dbReference type="SAM" id="MobiDB-lite"/>
    </source>
</evidence>
<evidence type="ECO:0000259" key="2">
    <source>
        <dbReference type="PROSITE" id="PS50174"/>
    </source>
</evidence>
<dbReference type="AlphaFoldDB" id="A0A6G1L8K1"/>
<dbReference type="InterPro" id="IPR000467">
    <property type="entry name" value="G_patch_dom"/>
</dbReference>
<evidence type="ECO:0000313" key="4">
    <source>
        <dbReference type="Proteomes" id="UP000799436"/>
    </source>
</evidence>
<dbReference type="Proteomes" id="UP000799436">
    <property type="component" value="Unassembled WGS sequence"/>
</dbReference>
<feature type="region of interest" description="Disordered" evidence="1">
    <location>
        <begin position="102"/>
        <end position="122"/>
    </location>
</feature>
<dbReference type="Pfam" id="PF01585">
    <property type="entry name" value="G-patch"/>
    <property type="match status" value="1"/>
</dbReference>
<accession>A0A6G1L8K1</accession>
<dbReference type="EMBL" id="ML995835">
    <property type="protein sequence ID" value="KAF2769261.1"/>
    <property type="molecule type" value="Genomic_DNA"/>
</dbReference>
<feature type="compositionally biased region" description="Low complexity" evidence="1">
    <location>
        <begin position="278"/>
        <end position="295"/>
    </location>
</feature>
<dbReference type="GO" id="GO:0003676">
    <property type="term" value="F:nucleic acid binding"/>
    <property type="evidence" value="ECO:0007669"/>
    <property type="project" value="InterPro"/>
</dbReference>
<sequence>MGLAGQKKRSKLSQDPNNTTWAKSTTNFGHRILSQHGWKPGDYLGAEHAAHQAHYTAANASHIQVMLREDGLGLGAEIGGAGNADTFGLRLLSGVFGRLNGKSEGDVQQQQQQQQQERLRDAGLRSWQAQKYGVMNFVSGGLLVGDKVEVDAKMPADQSAGKKRKSDAVEETSKKKSRKGQVEVDERKKSKKTKANPLDSDPRSTASSDASQDDAASAKAKRKAAKKARREPKERRRAETPALQHNPDSSKSATESKAERRARKDERRKRKEQRRAKTSTSTPASASAPPSDASTNPPPFAGSRHAVRHRYIQQKRLASMDAKALNEILMIKA</sequence>
<feature type="region of interest" description="Disordered" evidence="1">
    <location>
        <begin position="155"/>
        <end position="308"/>
    </location>
</feature>
<gene>
    <name evidence="3" type="ORF">EJ03DRAFT_327535</name>
</gene>
<keyword evidence="4" id="KW-1185">Reference proteome</keyword>
<dbReference type="PROSITE" id="PS50174">
    <property type="entry name" value="G_PATCH"/>
    <property type="match status" value="1"/>
</dbReference>
<organism evidence="3 4">
    <name type="scientific">Teratosphaeria nubilosa</name>
    <dbReference type="NCBI Taxonomy" id="161662"/>
    <lineage>
        <taxon>Eukaryota</taxon>
        <taxon>Fungi</taxon>
        <taxon>Dikarya</taxon>
        <taxon>Ascomycota</taxon>
        <taxon>Pezizomycotina</taxon>
        <taxon>Dothideomycetes</taxon>
        <taxon>Dothideomycetidae</taxon>
        <taxon>Mycosphaerellales</taxon>
        <taxon>Teratosphaeriaceae</taxon>
        <taxon>Teratosphaeria</taxon>
    </lineage>
</organism>
<feature type="domain" description="G-patch" evidence="2">
    <location>
        <begin position="25"/>
        <end position="79"/>
    </location>
</feature>
<feature type="compositionally biased region" description="Basic and acidic residues" evidence="1">
    <location>
        <begin position="254"/>
        <end position="265"/>
    </location>
</feature>
<feature type="compositionally biased region" description="Basic and acidic residues" evidence="1">
    <location>
        <begin position="166"/>
        <end position="188"/>
    </location>
</feature>
<feature type="compositionally biased region" description="Basic residues" evidence="1">
    <location>
        <begin position="219"/>
        <end position="230"/>
    </location>
</feature>
<feature type="compositionally biased region" description="Basic residues" evidence="1">
    <location>
        <begin position="1"/>
        <end position="11"/>
    </location>
</feature>
<feature type="compositionally biased region" description="Low complexity" evidence="1">
    <location>
        <begin position="203"/>
        <end position="218"/>
    </location>
</feature>